<gene>
    <name evidence="1" type="ORF">L195_g025749</name>
</gene>
<evidence type="ECO:0000313" key="2">
    <source>
        <dbReference type="Proteomes" id="UP000236291"/>
    </source>
</evidence>
<dbReference type="AlphaFoldDB" id="A0A2K3NHC9"/>
<evidence type="ECO:0000313" key="1">
    <source>
        <dbReference type="EMBL" id="PNY02441.1"/>
    </source>
</evidence>
<protein>
    <submittedName>
        <fullName evidence="1">Uncharacterized protein</fullName>
    </submittedName>
</protein>
<dbReference type="Proteomes" id="UP000236291">
    <property type="component" value="Unassembled WGS sequence"/>
</dbReference>
<sequence length="202" mass="22503">MYKFSTSITILDHESMDTRKGNKLPSKLVSDSISMDSLSFSGYVSIQDQQTKLPSPPNQTKHFQVSKHELEFEFTNTKANLNSAVNPIKTTPADQLISNGQLQPQAFAFQTNQNLIINPTSSSRSLLATHIGSEMSSGKTGSNMKYHELGKASKHTNKQNSVMKTGFFKKIKNFLSPCRECRTVKPGAVKAQTVQRENIKIY</sequence>
<name>A0A2K3NHC9_TRIPR</name>
<reference evidence="1 2" key="2">
    <citation type="journal article" date="2017" name="Front. Plant Sci.">
        <title>Gene Classification and Mining of Molecular Markers Useful in Red Clover (Trifolium pratense) Breeding.</title>
        <authorList>
            <person name="Istvanek J."/>
            <person name="Dluhosova J."/>
            <person name="Dluhos P."/>
            <person name="Patkova L."/>
            <person name="Nedelnik J."/>
            <person name="Repkova J."/>
        </authorList>
    </citation>
    <scope>NUCLEOTIDE SEQUENCE [LARGE SCALE GENOMIC DNA]</scope>
    <source>
        <strain evidence="2">cv. Tatra</strain>
        <tissue evidence="1">Young leaves</tissue>
    </source>
</reference>
<organism evidence="1 2">
    <name type="scientific">Trifolium pratense</name>
    <name type="common">Red clover</name>
    <dbReference type="NCBI Taxonomy" id="57577"/>
    <lineage>
        <taxon>Eukaryota</taxon>
        <taxon>Viridiplantae</taxon>
        <taxon>Streptophyta</taxon>
        <taxon>Embryophyta</taxon>
        <taxon>Tracheophyta</taxon>
        <taxon>Spermatophyta</taxon>
        <taxon>Magnoliopsida</taxon>
        <taxon>eudicotyledons</taxon>
        <taxon>Gunneridae</taxon>
        <taxon>Pentapetalae</taxon>
        <taxon>rosids</taxon>
        <taxon>fabids</taxon>
        <taxon>Fabales</taxon>
        <taxon>Fabaceae</taxon>
        <taxon>Papilionoideae</taxon>
        <taxon>50 kb inversion clade</taxon>
        <taxon>NPAAA clade</taxon>
        <taxon>Hologalegina</taxon>
        <taxon>IRL clade</taxon>
        <taxon>Trifolieae</taxon>
        <taxon>Trifolium</taxon>
    </lineage>
</organism>
<accession>A0A2K3NHC9</accession>
<proteinExistence type="predicted"/>
<dbReference type="EMBL" id="ASHM01021361">
    <property type="protein sequence ID" value="PNY02441.1"/>
    <property type="molecule type" value="Genomic_DNA"/>
</dbReference>
<comment type="caution">
    <text evidence="1">The sequence shown here is derived from an EMBL/GenBank/DDBJ whole genome shotgun (WGS) entry which is preliminary data.</text>
</comment>
<reference evidence="1 2" key="1">
    <citation type="journal article" date="2014" name="Am. J. Bot.">
        <title>Genome assembly and annotation for red clover (Trifolium pratense; Fabaceae).</title>
        <authorList>
            <person name="Istvanek J."/>
            <person name="Jaros M."/>
            <person name="Krenek A."/>
            <person name="Repkova J."/>
        </authorList>
    </citation>
    <scope>NUCLEOTIDE SEQUENCE [LARGE SCALE GENOMIC DNA]</scope>
    <source>
        <strain evidence="2">cv. Tatra</strain>
        <tissue evidence="1">Young leaves</tissue>
    </source>
</reference>